<sequence>MDCSNTQTQTPPSYCAQVVGPPPCYSCKLLFGEQLIQETRSLQGLARGTFKKRCGGIVAALTEQEDDATIPTYGRQSSVNGAVALDNREGTTEVTVKLLGRMYLHIPVFKSCTVTLVDQRQTLWSCLSIAGTSSVCPETMPFSFVLPSAFKDGNTSYPLPPSFDLACLGPSGLKAVCNYTLEIKAVGRGIGRWTKVKKMVIPMEFMPRSRPASFSPVPDVQLIRCALKTLPGEWYESLTTIPSRSPKTLPPVSALIFIPSIRAFAYSETIPFYVQLSGPRCSLSSLSGHSPTSPTPPTVRVSLLRQCTLLVGDQKDWQNHTLSQGVIRAVSPPVCNPAGPWQDSLDWQGTIQVPKDLRNPSFFAGRLSVKDFLVLSVAPAEPVKAAFGRHQLVVPVKIVTDSWTVGEPAT</sequence>
<dbReference type="KEGG" id="more:E1B28_012183"/>
<keyword evidence="2" id="KW-1185">Reference proteome</keyword>
<comment type="caution">
    <text evidence="1">The sequence shown here is derived from an EMBL/GenBank/DDBJ whole genome shotgun (WGS) entry which is preliminary data.</text>
</comment>
<gene>
    <name evidence="1" type="ORF">E1B28_012183</name>
</gene>
<organism evidence="1 2">
    <name type="scientific">Marasmius oreades</name>
    <name type="common">fairy-ring Marasmius</name>
    <dbReference type="NCBI Taxonomy" id="181124"/>
    <lineage>
        <taxon>Eukaryota</taxon>
        <taxon>Fungi</taxon>
        <taxon>Dikarya</taxon>
        <taxon>Basidiomycota</taxon>
        <taxon>Agaricomycotina</taxon>
        <taxon>Agaricomycetes</taxon>
        <taxon>Agaricomycetidae</taxon>
        <taxon>Agaricales</taxon>
        <taxon>Marasmiineae</taxon>
        <taxon>Marasmiaceae</taxon>
        <taxon>Marasmius</taxon>
    </lineage>
</organism>
<dbReference type="RefSeq" id="XP_043004632.1">
    <property type="nucleotide sequence ID" value="XM_043157265.1"/>
</dbReference>
<evidence type="ECO:0000313" key="1">
    <source>
        <dbReference type="EMBL" id="KAG7088161.1"/>
    </source>
</evidence>
<dbReference type="OrthoDB" id="3252135at2759"/>
<dbReference type="AlphaFoldDB" id="A0A9P7RRY8"/>
<accession>A0A9P7RRY8</accession>
<evidence type="ECO:0000313" key="2">
    <source>
        <dbReference type="Proteomes" id="UP001049176"/>
    </source>
</evidence>
<name>A0A9P7RRY8_9AGAR</name>
<dbReference type="Proteomes" id="UP001049176">
    <property type="component" value="Chromosome 8"/>
</dbReference>
<dbReference type="EMBL" id="CM032188">
    <property type="protein sequence ID" value="KAG7088161.1"/>
    <property type="molecule type" value="Genomic_DNA"/>
</dbReference>
<protein>
    <submittedName>
        <fullName evidence="1">Uncharacterized protein</fullName>
    </submittedName>
</protein>
<reference evidence="1" key="1">
    <citation type="journal article" date="2021" name="Genome Biol. Evol.">
        <title>The assembled and annotated genome of the fairy-ring fungus Marasmius oreades.</title>
        <authorList>
            <person name="Hiltunen M."/>
            <person name="Ament-Velasquez S.L."/>
            <person name="Johannesson H."/>
        </authorList>
    </citation>
    <scope>NUCLEOTIDE SEQUENCE</scope>
    <source>
        <strain evidence="1">03SP1</strain>
    </source>
</reference>
<dbReference type="GeneID" id="66081258"/>
<proteinExistence type="predicted"/>